<accession>A0A8S9KZ09</accession>
<gene>
    <name evidence="1" type="ORF">F2Q68_00007045</name>
</gene>
<sequence length="306" mass="33067">MVDLGFDLEQTWVRSLSECPSEWCSVAAFAVLVCSLLPLSSTVSSSGCFAFVLLLLYILAPPDSSLHVSHLLIGVSCSSAFKLQKEDCYCPLPLLMLCDWIPLCSASVDLPTLLSLSFCRSCLRDGLGLTLSRPGSDLSRSARRNGVASLPSPFWSVRCFHCHPLSPHPAALVRTSLTCFKLKRRYRGLSLGTSSCSLHVSHLLIGVSCSSAFKLQKEDCYCPLPLLMLCDWIPLCSASVIATSGVNFTSSDGRTRTCRPCLACPSVGVALGMVCGPSDRSHVVFSYEQCDFEAGLGFKRNTLVSC</sequence>
<dbReference type="Proteomes" id="UP000712281">
    <property type="component" value="Unassembled WGS sequence"/>
</dbReference>
<evidence type="ECO:0000313" key="2">
    <source>
        <dbReference type="Proteomes" id="UP000712281"/>
    </source>
</evidence>
<comment type="caution">
    <text evidence="1">The sequence shown here is derived from an EMBL/GenBank/DDBJ whole genome shotgun (WGS) entry which is preliminary data.</text>
</comment>
<protein>
    <submittedName>
        <fullName evidence="1">Uncharacterized protein</fullName>
    </submittedName>
</protein>
<proteinExistence type="predicted"/>
<reference evidence="1" key="1">
    <citation type="submission" date="2019-12" db="EMBL/GenBank/DDBJ databases">
        <title>Genome sequencing and annotation of Brassica cretica.</title>
        <authorList>
            <person name="Studholme D.J."/>
            <person name="Sarris P.F."/>
        </authorList>
    </citation>
    <scope>NUCLEOTIDE SEQUENCE</scope>
    <source>
        <strain evidence="1">PFS-001/15</strain>
        <tissue evidence="1">Leaf</tissue>
    </source>
</reference>
<evidence type="ECO:0000313" key="1">
    <source>
        <dbReference type="EMBL" id="KAF2598951.1"/>
    </source>
</evidence>
<organism evidence="1 2">
    <name type="scientific">Brassica cretica</name>
    <name type="common">Mustard</name>
    <dbReference type="NCBI Taxonomy" id="69181"/>
    <lineage>
        <taxon>Eukaryota</taxon>
        <taxon>Viridiplantae</taxon>
        <taxon>Streptophyta</taxon>
        <taxon>Embryophyta</taxon>
        <taxon>Tracheophyta</taxon>
        <taxon>Spermatophyta</taxon>
        <taxon>Magnoliopsida</taxon>
        <taxon>eudicotyledons</taxon>
        <taxon>Gunneridae</taxon>
        <taxon>Pentapetalae</taxon>
        <taxon>rosids</taxon>
        <taxon>malvids</taxon>
        <taxon>Brassicales</taxon>
        <taxon>Brassicaceae</taxon>
        <taxon>Brassiceae</taxon>
        <taxon>Brassica</taxon>
    </lineage>
</organism>
<name>A0A8S9KZ09_BRACR</name>
<dbReference type="AlphaFoldDB" id="A0A8S9KZ09"/>
<dbReference type="EMBL" id="QGKW02000717">
    <property type="protein sequence ID" value="KAF2598951.1"/>
    <property type="molecule type" value="Genomic_DNA"/>
</dbReference>